<gene>
    <name evidence="2" type="ORF">PoB_006489700</name>
</gene>
<protein>
    <submittedName>
        <fullName evidence="2">Uncharacterized protein</fullName>
    </submittedName>
</protein>
<evidence type="ECO:0000313" key="2">
    <source>
        <dbReference type="EMBL" id="GFO38392.1"/>
    </source>
</evidence>
<organism evidence="2 3">
    <name type="scientific">Plakobranchus ocellatus</name>
    <dbReference type="NCBI Taxonomy" id="259542"/>
    <lineage>
        <taxon>Eukaryota</taxon>
        <taxon>Metazoa</taxon>
        <taxon>Spiralia</taxon>
        <taxon>Lophotrochozoa</taxon>
        <taxon>Mollusca</taxon>
        <taxon>Gastropoda</taxon>
        <taxon>Heterobranchia</taxon>
        <taxon>Euthyneura</taxon>
        <taxon>Panpulmonata</taxon>
        <taxon>Sacoglossa</taxon>
        <taxon>Placobranchoidea</taxon>
        <taxon>Plakobranchidae</taxon>
        <taxon>Plakobranchus</taxon>
    </lineage>
</organism>
<feature type="transmembrane region" description="Helical" evidence="1">
    <location>
        <begin position="70"/>
        <end position="88"/>
    </location>
</feature>
<reference evidence="2 3" key="1">
    <citation type="journal article" date="2021" name="Elife">
        <title>Chloroplast acquisition without the gene transfer in kleptoplastic sea slugs, Plakobranchus ocellatus.</title>
        <authorList>
            <person name="Maeda T."/>
            <person name="Takahashi S."/>
            <person name="Yoshida T."/>
            <person name="Shimamura S."/>
            <person name="Takaki Y."/>
            <person name="Nagai Y."/>
            <person name="Toyoda A."/>
            <person name="Suzuki Y."/>
            <person name="Arimoto A."/>
            <person name="Ishii H."/>
            <person name="Satoh N."/>
            <person name="Nishiyama T."/>
            <person name="Hasebe M."/>
            <person name="Maruyama T."/>
            <person name="Minagawa J."/>
            <person name="Obokata J."/>
            <person name="Shigenobu S."/>
        </authorList>
    </citation>
    <scope>NUCLEOTIDE SEQUENCE [LARGE SCALE GENOMIC DNA]</scope>
</reference>
<keyword evidence="1" id="KW-1133">Transmembrane helix</keyword>
<dbReference type="EMBL" id="BLXT01007309">
    <property type="protein sequence ID" value="GFO38392.1"/>
    <property type="molecule type" value="Genomic_DNA"/>
</dbReference>
<evidence type="ECO:0000256" key="1">
    <source>
        <dbReference type="SAM" id="Phobius"/>
    </source>
</evidence>
<keyword evidence="3" id="KW-1185">Reference proteome</keyword>
<comment type="caution">
    <text evidence="2">The sequence shown here is derived from an EMBL/GenBank/DDBJ whole genome shotgun (WGS) entry which is preliminary data.</text>
</comment>
<dbReference type="AlphaFoldDB" id="A0AAV4D2H3"/>
<name>A0AAV4D2H3_9GAST</name>
<sequence>MISRWIRWLAATTGDAGNHVRACPSLGCQNLRMISGLTLVHSFAILSDVQDTRSGERWRKLIQTIKRVRNVYTLFWLAGAEPVVKAVTRVRWLLSGRKRLVSHALPVAGFVALFVCSTTRFRWCMRYRKGHQLGSDFGYAAVFISRPRNLGKLLLSDRENRQRCIRSSVEKVASQSLAIALNYCVLAAAGPMGKSPVP</sequence>
<accession>A0AAV4D2H3</accession>
<proteinExistence type="predicted"/>
<dbReference type="Proteomes" id="UP000735302">
    <property type="component" value="Unassembled WGS sequence"/>
</dbReference>
<feature type="transmembrane region" description="Helical" evidence="1">
    <location>
        <begin position="100"/>
        <end position="119"/>
    </location>
</feature>
<keyword evidence="1" id="KW-0472">Membrane</keyword>
<keyword evidence="1" id="KW-0812">Transmembrane</keyword>
<evidence type="ECO:0000313" key="3">
    <source>
        <dbReference type="Proteomes" id="UP000735302"/>
    </source>
</evidence>